<reference evidence="1" key="1">
    <citation type="submission" date="2020-06" db="EMBL/GenBank/DDBJ databases">
        <title>WGS assembly of Ceratodon purpureus strain R40.</title>
        <authorList>
            <person name="Carey S.B."/>
            <person name="Jenkins J."/>
            <person name="Shu S."/>
            <person name="Lovell J.T."/>
            <person name="Sreedasyam A."/>
            <person name="Maumus F."/>
            <person name="Tiley G.P."/>
            <person name="Fernandez-Pozo N."/>
            <person name="Barry K."/>
            <person name="Chen C."/>
            <person name="Wang M."/>
            <person name="Lipzen A."/>
            <person name="Daum C."/>
            <person name="Saski C.A."/>
            <person name="Payton A.C."/>
            <person name="Mcbreen J.C."/>
            <person name="Conrad R.E."/>
            <person name="Kollar L.M."/>
            <person name="Olsson S."/>
            <person name="Huttunen S."/>
            <person name="Landis J.B."/>
            <person name="Wickett N.J."/>
            <person name="Johnson M.G."/>
            <person name="Rensing S.A."/>
            <person name="Grimwood J."/>
            <person name="Schmutz J."/>
            <person name="Mcdaniel S.F."/>
        </authorList>
    </citation>
    <scope>NUCLEOTIDE SEQUENCE</scope>
    <source>
        <strain evidence="1">R40</strain>
    </source>
</reference>
<name>A0A8T0G8P2_CERPU</name>
<sequence length="131" mass="14405">SSKPHCWPRSPCLSDPDTQNVDTVEIPLLPHSYTIPGSTQFILPGYFGVDDTRHVCCIFSLQELSSALSDLRLPSSKKIMPTLFELPATLRVILATSSSIAPPRSMIHSRSLSVYLSPILVTQKSLVLQLT</sequence>
<comment type="caution">
    <text evidence="1">The sequence shown here is derived from an EMBL/GenBank/DDBJ whole genome shotgun (WGS) entry which is preliminary data.</text>
</comment>
<organism evidence="1 2">
    <name type="scientific">Ceratodon purpureus</name>
    <name type="common">Fire moss</name>
    <name type="synonym">Dicranum purpureum</name>
    <dbReference type="NCBI Taxonomy" id="3225"/>
    <lineage>
        <taxon>Eukaryota</taxon>
        <taxon>Viridiplantae</taxon>
        <taxon>Streptophyta</taxon>
        <taxon>Embryophyta</taxon>
        <taxon>Bryophyta</taxon>
        <taxon>Bryophytina</taxon>
        <taxon>Bryopsida</taxon>
        <taxon>Dicranidae</taxon>
        <taxon>Pseudoditrichales</taxon>
        <taxon>Ditrichaceae</taxon>
        <taxon>Ceratodon</taxon>
    </lineage>
</organism>
<dbReference type="Proteomes" id="UP000822688">
    <property type="component" value="Chromosome 12"/>
</dbReference>
<proteinExistence type="predicted"/>
<gene>
    <name evidence="1" type="ORF">KC19_12G148100</name>
</gene>
<evidence type="ECO:0000313" key="1">
    <source>
        <dbReference type="EMBL" id="KAG0555155.1"/>
    </source>
</evidence>
<protein>
    <submittedName>
        <fullName evidence="1">Uncharacterized protein</fullName>
    </submittedName>
</protein>
<evidence type="ECO:0000313" key="2">
    <source>
        <dbReference type="Proteomes" id="UP000822688"/>
    </source>
</evidence>
<accession>A0A8T0G8P2</accession>
<dbReference type="AlphaFoldDB" id="A0A8T0G8P2"/>
<feature type="non-terminal residue" evidence="1">
    <location>
        <position position="1"/>
    </location>
</feature>
<dbReference type="EMBL" id="CM026433">
    <property type="protein sequence ID" value="KAG0555155.1"/>
    <property type="molecule type" value="Genomic_DNA"/>
</dbReference>
<keyword evidence="2" id="KW-1185">Reference proteome</keyword>